<reference evidence="2" key="1">
    <citation type="submission" date="2019-02" db="EMBL/GenBank/DDBJ databases">
        <authorList>
            <person name="Gruber-Vodicka R. H."/>
            <person name="Seah K. B. B."/>
        </authorList>
    </citation>
    <scope>NUCLEOTIDE SEQUENCE</scope>
    <source>
        <strain evidence="2">BECK_S313</strain>
    </source>
</reference>
<evidence type="ECO:0000256" key="1">
    <source>
        <dbReference type="SAM" id="MobiDB-lite"/>
    </source>
</evidence>
<feature type="region of interest" description="Disordered" evidence="1">
    <location>
        <begin position="1"/>
        <end position="29"/>
    </location>
</feature>
<protein>
    <submittedName>
        <fullName evidence="2">Uncharacterized protein</fullName>
    </submittedName>
</protein>
<name>A0A450W5E0_9GAMM</name>
<sequence length="71" mass="8260">MTKNKSTGNLWFRPGRVGNYETGRVKHGDSSLGITCEERFPYDKRTIQSHEATAKNAHETQENDEWQYEVE</sequence>
<accession>A0A450W5E0</accession>
<evidence type="ECO:0000313" key="2">
    <source>
        <dbReference type="EMBL" id="VFK12245.1"/>
    </source>
</evidence>
<dbReference type="EMBL" id="CAADFK010000032">
    <property type="protein sequence ID" value="VFK12245.1"/>
    <property type="molecule type" value="Genomic_DNA"/>
</dbReference>
<proteinExistence type="predicted"/>
<gene>
    <name evidence="2" type="ORF">BECKLPF1236B_GA0070989_10322</name>
</gene>
<dbReference type="AlphaFoldDB" id="A0A450W5E0"/>
<organism evidence="2">
    <name type="scientific">Candidatus Kentrum sp. LPFa</name>
    <dbReference type="NCBI Taxonomy" id="2126335"/>
    <lineage>
        <taxon>Bacteria</taxon>
        <taxon>Pseudomonadati</taxon>
        <taxon>Pseudomonadota</taxon>
        <taxon>Gammaproteobacteria</taxon>
        <taxon>Candidatus Kentrum</taxon>
    </lineage>
</organism>